<feature type="coiled-coil region" evidence="1">
    <location>
        <begin position="164"/>
        <end position="191"/>
    </location>
</feature>
<dbReference type="Pfam" id="PF13598">
    <property type="entry name" value="DUF4139"/>
    <property type="match status" value="1"/>
</dbReference>
<organism evidence="4 5">
    <name type="scientific">Haliangium ochraceum (strain DSM 14365 / JCM 11303 / SMP-2)</name>
    <dbReference type="NCBI Taxonomy" id="502025"/>
    <lineage>
        <taxon>Bacteria</taxon>
        <taxon>Pseudomonadati</taxon>
        <taxon>Myxococcota</taxon>
        <taxon>Polyangia</taxon>
        <taxon>Haliangiales</taxon>
        <taxon>Kofleriaceae</taxon>
        <taxon>Haliangium</taxon>
    </lineage>
</organism>
<dbReference type="eggNOG" id="COG5316">
    <property type="taxonomic scope" value="Bacteria"/>
</dbReference>
<evidence type="ECO:0008006" key="6">
    <source>
        <dbReference type="Google" id="ProtNLM"/>
    </source>
</evidence>
<dbReference type="NCBIfam" id="TIGR02231">
    <property type="entry name" value="mucoidy inhibitor MuiA family protein"/>
    <property type="match status" value="1"/>
</dbReference>
<dbReference type="PANTHER" id="PTHR31005:SF8">
    <property type="entry name" value="DUF4139 DOMAIN-CONTAINING PROTEIN"/>
    <property type="match status" value="1"/>
</dbReference>
<dbReference type="STRING" id="502025.Hoch_1973"/>
<evidence type="ECO:0000313" key="5">
    <source>
        <dbReference type="Proteomes" id="UP000001880"/>
    </source>
</evidence>
<feature type="domain" description="DUF4140" evidence="3">
    <location>
        <begin position="14"/>
        <end position="121"/>
    </location>
</feature>
<accession>D0LFR7</accession>
<dbReference type="OrthoDB" id="9777444at2"/>
<keyword evidence="5" id="KW-1185">Reference proteome</keyword>
<name>D0LFR7_HALO1</name>
<gene>
    <name evidence="4" type="ordered locus">Hoch_1973</name>
</gene>
<dbReference type="InterPro" id="IPR037291">
    <property type="entry name" value="DUF4139"/>
</dbReference>
<dbReference type="AlphaFoldDB" id="D0LFR7"/>
<keyword evidence="1" id="KW-0175">Coiled coil</keyword>
<dbReference type="Pfam" id="PF13600">
    <property type="entry name" value="DUF4140"/>
    <property type="match status" value="1"/>
</dbReference>
<dbReference type="InterPro" id="IPR011935">
    <property type="entry name" value="CHP02231"/>
</dbReference>
<reference evidence="4 5" key="1">
    <citation type="journal article" date="2010" name="Stand. Genomic Sci.">
        <title>Complete genome sequence of Haliangium ochraceum type strain (SMP-2).</title>
        <authorList>
            <consortium name="US DOE Joint Genome Institute (JGI-PGF)"/>
            <person name="Ivanova N."/>
            <person name="Daum C."/>
            <person name="Lang E."/>
            <person name="Abt B."/>
            <person name="Kopitz M."/>
            <person name="Saunders E."/>
            <person name="Lapidus A."/>
            <person name="Lucas S."/>
            <person name="Glavina Del Rio T."/>
            <person name="Nolan M."/>
            <person name="Tice H."/>
            <person name="Copeland A."/>
            <person name="Cheng J.F."/>
            <person name="Chen F."/>
            <person name="Bruce D."/>
            <person name="Goodwin L."/>
            <person name="Pitluck S."/>
            <person name="Mavromatis K."/>
            <person name="Pati A."/>
            <person name="Mikhailova N."/>
            <person name="Chen A."/>
            <person name="Palaniappan K."/>
            <person name="Land M."/>
            <person name="Hauser L."/>
            <person name="Chang Y.J."/>
            <person name="Jeffries C.D."/>
            <person name="Detter J.C."/>
            <person name="Brettin T."/>
            <person name="Rohde M."/>
            <person name="Goker M."/>
            <person name="Bristow J."/>
            <person name="Markowitz V."/>
            <person name="Eisen J.A."/>
            <person name="Hugenholtz P."/>
            <person name="Kyrpides N.C."/>
            <person name="Klenk H.P."/>
        </authorList>
    </citation>
    <scope>NUCLEOTIDE SEQUENCE [LARGE SCALE GENOMIC DNA]</scope>
    <source>
        <strain evidence="5">DSM 14365 / CIP 107738 / JCM 11303 / AJ 13395 / SMP-2</strain>
    </source>
</reference>
<dbReference type="EMBL" id="CP001804">
    <property type="protein sequence ID" value="ACY14519.1"/>
    <property type="molecule type" value="Genomic_DNA"/>
</dbReference>
<dbReference type="InterPro" id="IPR025554">
    <property type="entry name" value="DUF4140"/>
</dbReference>
<evidence type="ECO:0000259" key="3">
    <source>
        <dbReference type="Pfam" id="PF13600"/>
    </source>
</evidence>
<dbReference type="HOGENOM" id="CLU_010457_4_0_7"/>
<dbReference type="RefSeq" id="WP_012827127.1">
    <property type="nucleotide sequence ID" value="NC_013440.1"/>
</dbReference>
<evidence type="ECO:0000313" key="4">
    <source>
        <dbReference type="EMBL" id="ACY14519.1"/>
    </source>
</evidence>
<proteinExistence type="predicted"/>
<sequence length="525" mass="58106">MSTIPAVEIPVVEVTLLEDRAHVVRRGEVTAEAGATRVRVCGVAPALVDKSLGAHVLAGEGAGAPEGVRVVDVQVRRRRALAVAERSQDHRQLDDAQHALSRDLAALSDRRSVLEAELRALDQLARLSIAEISEDAAWARGETATWNQQLEDIDGRERELVDTLRQLRFDEREVEARLERLEARRRVGENALGEAYAELEVTLMAEQRGRVSLQIDYVTPGACWRPQHSARLLADDDGRPRVELRSDGCVWQNTGEDWHEVALRFSTQRPSLGVAPPLLAEDRLSVRRKSAEVVAETREQEISTTGVGTEVVEVPEVPGIDDGGEVVSLRAAERASIPSDGAPYRVELFRYQSEAETELLAAAELAPAVILRSEQVNRCAHPLLAGPVDLIREAGLVGRSSVLYIAPGERFELGWGPDTSLRVHRRDERLADESRMLSAWTVQRHKVVVRLSNIGDEPKQIRVKERVPVSEIEKVQISVHAGETTADARPDADGILEWRVDLPAFGRDSVVLRFDVKKHDDVRGL</sequence>
<dbReference type="PANTHER" id="PTHR31005">
    <property type="entry name" value="DUF4139 DOMAIN-CONTAINING PROTEIN"/>
    <property type="match status" value="1"/>
</dbReference>
<dbReference type="KEGG" id="hoh:Hoch_1973"/>
<evidence type="ECO:0000259" key="2">
    <source>
        <dbReference type="Pfam" id="PF13598"/>
    </source>
</evidence>
<dbReference type="Proteomes" id="UP000001880">
    <property type="component" value="Chromosome"/>
</dbReference>
<protein>
    <recommendedName>
        <fullName evidence="6">Mucoidy inhibitor MuiA family protein</fullName>
    </recommendedName>
</protein>
<feature type="domain" description="DUF4139" evidence="2">
    <location>
        <begin position="213"/>
        <end position="517"/>
    </location>
</feature>
<evidence type="ECO:0000256" key="1">
    <source>
        <dbReference type="SAM" id="Coils"/>
    </source>
</evidence>